<accession>A0AAF0DNU5</accession>
<feature type="compositionally biased region" description="Polar residues" evidence="2">
    <location>
        <begin position="1"/>
        <end position="14"/>
    </location>
</feature>
<proteinExistence type="predicted"/>
<dbReference type="Gene3D" id="1.10.287.1490">
    <property type="match status" value="1"/>
</dbReference>
<evidence type="ECO:0000313" key="6">
    <source>
        <dbReference type="Proteomes" id="UP001219355"/>
    </source>
</evidence>
<feature type="region of interest" description="Disordered" evidence="2">
    <location>
        <begin position="138"/>
        <end position="164"/>
    </location>
</feature>
<dbReference type="PANTHER" id="PTHR23159">
    <property type="entry name" value="CENTROSOMAL PROTEIN 2"/>
    <property type="match status" value="1"/>
</dbReference>
<feature type="coiled-coil region" evidence="1">
    <location>
        <begin position="439"/>
        <end position="480"/>
    </location>
</feature>
<keyword evidence="1" id="KW-0175">Coiled coil</keyword>
<feature type="compositionally biased region" description="Low complexity" evidence="2">
    <location>
        <begin position="16"/>
        <end position="25"/>
    </location>
</feature>
<feature type="compositionally biased region" description="Polar residues" evidence="2">
    <location>
        <begin position="814"/>
        <end position="826"/>
    </location>
</feature>
<organism evidence="5 6">
    <name type="scientific">Emydomyces testavorans</name>
    <dbReference type="NCBI Taxonomy" id="2070801"/>
    <lineage>
        <taxon>Eukaryota</taxon>
        <taxon>Fungi</taxon>
        <taxon>Dikarya</taxon>
        <taxon>Ascomycota</taxon>
        <taxon>Pezizomycotina</taxon>
        <taxon>Eurotiomycetes</taxon>
        <taxon>Eurotiomycetidae</taxon>
        <taxon>Onygenales</taxon>
        <taxon>Nannizziopsiaceae</taxon>
        <taxon>Emydomyces</taxon>
    </lineage>
</organism>
<evidence type="ECO:0000313" key="5">
    <source>
        <dbReference type="EMBL" id="WEW60756.1"/>
    </source>
</evidence>
<evidence type="ECO:0000256" key="1">
    <source>
        <dbReference type="SAM" id="Coils"/>
    </source>
</evidence>
<keyword evidence="6" id="KW-1185">Reference proteome</keyword>
<evidence type="ECO:0000259" key="3">
    <source>
        <dbReference type="Pfam" id="PF15456"/>
    </source>
</evidence>
<dbReference type="Pfam" id="PF15456">
    <property type="entry name" value="Uds1"/>
    <property type="match status" value="1"/>
</dbReference>
<sequence length="826" mass="93596">MNVTNYRSSQSSYQDPPYFSSSAAAMPPPSSKALVEAYRNILDPNEDETPRYNPLNYSHPRSSVLLNANDPVAMHLLAETAITDSMQFEVLSFEEVEELKKELLLLSNRIEASKRKLALEMKLQEAAFSLSRLYDSKGGRRESVDMSPESSPKPHRRRLSLFGRHNLQHRSDEELALSVRRCEEIAQELWKLERRASEIRRRILEHTAGVLQMTHKGLKKKSTSRQERNGDMVEFDDRSLYRTPEYLDDFNGGHTRRDFPVMAAGERNSVSLVALHAAKRRLDDLNSRLREMILQVNPNQDVDHLLSANSNGAPADLVTAVQASLDTLDKGLESMAFQQTNLSQGMDGSMYDAEEKLDQFNKRLDGILITAGSTRPQLTPRTSAFRKPLKEQLEYLDEVVADVEGRIGSLTEQKTILTTQIQQQRELNSKSDAERDAHIADLTEEIVKLRKELDRSQKEANDMREELAMVMDQLDAARQESLIREQQNIAGDMSAANAEKEARLKAEQALALKDGEIASLGEARQKFAQRLEKAEQDLATKEDQIASLEEFRNRVREDLDAAEQERAAKENQIASLQNELQQLRSKNELEVESARQAQEDSKQELQKLQSEYSELEGEMVRIQTELTVARAELDSAYGSRAERAAQVAANPAIQKEMDALKQRNMSLTEELAAVKSQQTSKSNAGASGLQERVQMLEQELRETIDDYEAMTKASIEFEKERDKFESIIDSYRDRCENLEAQLSDERIQGLGANGARNGDGTPTESTSMTILKNEFKKMMRDTRTENLKTLRAEQEERRRLEAVIRTLKKEQHATGKSNLSQSTVAS</sequence>
<feature type="region of interest" description="Disordered" evidence="2">
    <location>
        <begin position="1"/>
        <end position="29"/>
    </location>
</feature>
<dbReference type="InterPro" id="IPR029191">
    <property type="entry name" value="Uds1"/>
</dbReference>
<name>A0AAF0DNU5_9EURO</name>
<dbReference type="PANTHER" id="PTHR23159:SF31">
    <property type="entry name" value="CENTROSOME-ASSOCIATED PROTEIN CEP250 ISOFORM X1"/>
    <property type="match status" value="1"/>
</dbReference>
<evidence type="ECO:0000259" key="4">
    <source>
        <dbReference type="Pfam" id="PF25078"/>
    </source>
</evidence>
<reference evidence="5" key="1">
    <citation type="submission" date="2023-03" db="EMBL/GenBank/DDBJ databases">
        <title>Emydomyces testavorans Genome Sequence.</title>
        <authorList>
            <person name="Hoyer L."/>
        </authorList>
    </citation>
    <scope>NUCLEOTIDE SEQUENCE</scope>
    <source>
        <strain evidence="5">16-2883</strain>
    </source>
</reference>
<feature type="domain" description="DUF7801" evidence="4">
    <location>
        <begin position="597"/>
        <end position="751"/>
    </location>
</feature>
<evidence type="ECO:0008006" key="7">
    <source>
        <dbReference type="Google" id="ProtNLM"/>
    </source>
</evidence>
<feature type="coiled-coil region" evidence="1">
    <location>
        <begin position="517"/>
        <end position="748"/>
    </location>
</feature>
<evidence type="ECO:0000256" key="2">
    <source>
        <dbReference type="SAM" id="MobiDB-lite"/>
    </source>
</evidence>
<protein>
    <recommendedName>
        <fullName evidence="7">Up-regulated during septation protein 1 domain-containing protein</fullName>
    </recommendedName>
</protein>
<gene>
    <name evidence="5" type="ORF">PRK78_006244</name>
</gene>
<dbReference type="Proteomes" id="UP001219355">
    <property type="component" value="Chromosome 4"/>
</dbReference>
<dbReference type="InterPro" id="IPR056703">
    <property type="entry name" value="DUF7801"/>
</dbReference>
<dbReference type="AlphaFoldDB" id="A0AAF0DNU5"/>
<feature type="domain" description="Up-regulated during septation protein 1" evidence="3">
    <location>
        <begin position="74"/>
        <end position="214"/>
    </location>
</feature>
<dbReference type="Pfam" id="PF25078">
    <property type="entry name" value="DUF7801"/>
    <property type="match status" value="1"/>
</dbReference>
<dbReference type="EMBL" id="CP120630">
    <property type="protein sequence ID" value="WEW60756.1"/>
    <property type="molecule type" value="Genomic_DNA"/>
</dbReference>
<feature type="region of interest" description="Disordered" evidence="2">
    <location>
        <begin position="806"/>
        <end position="826"/>
    </location>
</feature>